<protein>
    <recommendedName>
        <fullName evidence="5">Zn(2)-C6 fungal-type domain-containing protein</fullName>
    </recommendedName>
</protein>
<dbReference type="OrthoDB" id="4937900at2759"/>
<dbReference type="EMBL" id="KV907496">
    <property type="protein sequence ID" value="OOF97929.1"/>
    <property type="molecule type" value="Genomic_DNA"/>
</dbReference>
<dbReference type="GO" id="GO:0008270">
    <property type="term" value="F:zinc ion binding"/>
    <property type="evidence" value="ECO:0007669"/>
    <property type="project" value="InterPro"/>
</dbReference>
<evidence type="ECO:0000256" key="1">
    <source>
        <dbReference type="ARBA" id="ARBA00023015"/>
    </source>
</evidence>
<dbReference type="SMART" id="SM00066">
    <property type="entry name" value="GAL4"/>
    <property type="match status" value="1"/>
</dbReference>
<evidence type="ECO:0000256" key="3">
    <source>
        <dbReference type="ARBA" id="ARBA00023163"/>
    </source>
</evidence>
<keyword evidence="7" id="KW-1185">Reference proteome</keyword>
<dbReference type="OMA" id="IHYLRFR"/>
<keyword evidence="3" id="KW-0804">Transcription</keyword>
<dbReference type="GO" id="GO:0003677">
    <property type="term" value="F:DNA binding"/>
    <property type="evidence" value="ECO:0007669"/>
    <property type="project" value="UniProtKB-KW"/>
</dbReference>
<dbReference type="AlphaFoldDB" id="A0A1R3RTV9"/>
<reference evidence="7" key="1">
    <citation type="journal article" date="2017" name="Genome Biol.">
        <title>Comparative genomics reveals high biological diversity and specific adaptations in the industrially and medically important fungal genus Aspergillus.</title>
        <authorList>
            <person name="de Vries R.P."/>
            <person name="Riley R."/>
            <person name="Wiebenga A."/>
            <person name="Aguilar-Osorio G."/>
            <person name="Amillis S."/>
            <person name="Uchima C.A."/>
            <person name="Anderluh G."/>
            <person name="Asadollahi M."/>
            <person name="Askin M."/>
            <person name="Barry K."/>
            <person name="Battaglia E."/>
            <person name="Bayram O."/>
            <person name="Benocci T."/>
            <person name="Braus-Stromeyer S.A."/>
            <person name="Caldana C."/>
            <person name="Canovas D."/>
            <person name="Cerqueira G.C."/>
            <person name="Chen F."/>
            <person name="Chen W."/>
            <person name="Choi C."/>
            <person name="Clum A."/>
            <person name="Dos Santos R.A."/>
            <person name="Damasio A.R."/>
            <person name="Diallinas G."/>
            <person name="Emri T."/>
            <person name="Fekete E."/>
            <person name="Flipphi M."/>
            <person name="Freyberg S."/>
            <person name="Gallo A."/>
            <person name="Gournas C."/>
            <person name="Habgood R."/>
            <person name="Hainaut M."/>
            <person name="Harispe M.L."/>
            <person name="Henrissat B."/>
            <person name="Hilden K.S."/>
            <person name="Hope R."/>
            <person name="Hossain A."/>
            <person name="Karabika E."/>
            <person name="Karaffa L."/>
            <person name="Karanyi Z."/>
            <person name="Krasevec N."/>
            <person name="Kuo A."/>
            <person name="Kusch H."/>
            <person name="LaButti K."/>
            <person name="Lagendijk E.L."/>
            <person name="Lapidus A."/>
            <person name="Levasseur A."/>
            <person name="Lindquist E."/>
            <person name="Lipzen A."/>
            <person name="Logrieco A.F."/>
            <person name="MacCabe A."/>
            <person name="Maekelae M.R."/>
            <person name="Malavazi I."/>
            <person name="Melin P."/>
            <person name="Meyer V."/>
            <person name="Mielnichuk N."/>
            <person name="Miskei M."/>
            <person name="Molnar A.P."/>
            <person name="Mule G."/>
            <person name="Ngan C.Y."/>
            <person name="Orejas M."/>
            <person name="Orosz E."/>
            <person name="Ouedraogo J.P."/>
            <person name="Overkamp K.M."/>
            <person name="Park H.-S."/>
            <person name="Perrone G."/>
            <person name="Piumi F."/>
            <person name="Punt P.J."/>
            <person name="Ram A.F."/>
            <person name="Ramon A."/>
            <person name="Rauscher S."/>
            <person name="Record E."/>
            <person name="Riano-Pachon D.M."/>
            <person name="Robert V."/>
            <person name="Roehrig J."/>
            <person name="Ruller R."/>
            <person name="Salamov A."/>
            <person name="Salih N.S."/>
            <person name="Samson R.A."/>
            <person name="Sandor E."/>
            <person name="Sanguinetti M."/>
            <person name="Schuetze T."/>
            <person name="Sepcic K."/>
            <person name="Shelest E."/>
            <person name="Sherlock G."/>
            <person name="Sophianopoulou V."/>
            <person name="Squina F.M."/>
            <person name="Sun H."/>
            <person name="Susca A."/>
            <person name="Todd R.B."/>
            <person name="Tsang A."/>
            <person name="Unkles S.E."/>
            <person name="van de Wiele N."/>
            <person name="van Rossen-Uffink D."/>
            <person name="Oliveira J.V."/>
            <person name="Vesth T.C."/>
            <person name="Visser J."/>
            <person name="Yu J.-H."/>
            <person name="Zhou M."/>
            <person name="Andersen M.R."/>
            <person name="Archer D.B."/>
            <person name="Baker S.E."/>
            <person name="Benoit I."/>
            <person name="Brakhage A.A."/>
            <person name="Braus G.H."/>
            <person name="Fischer R."/>
            <person name="Frisvad J.C."/>
            <person name="Goldman G.H."/>
            <person name="Houbraken J."/>
            <person name="Oakley B."/>
            <person name="Pocsi I."/>
            <person name="Scazzocchio C."/>
            <person name="Seiboth B."/>
            <person name="vanKuyk P.A."/>
            <person name="Wortman J."/>
            <person name="Dyer P.S."/>
            <person name="Grigoriev I.V."/>
        </authorList>
    </citation>
    <scope>NUCLEOTIDE SEQUENCE [LARGE SCALE GENOMIC DNA]</scope>
    <source>
        <strain evidence="7">ITEM 5010</strain>
    </source>
</reference>
<proteinExistence type="predicted"/>
<dbReference type="InterPro" id="IPR036864">
    <property type="entry name" value="Zn2-C6_fun-type_DNA-bd_sf"/>
</dbReference>
<gene>
    <name evidence="6" type="ORF">ASPCADRAFT_513554</name>
</gene>
<dbReference type="CDD" id="cd00067">
    <property type="entry name" value="GAL4"/>
    <property type="match status" value="1"/>
</dbReference>
<dbReference type="InterPro" id="IPR021858">
    <property type="entry name" value="Fun_TF"/>
</dbReference>
<evidence type="ECO:0000313" key="7">
    <source>
        <dbReference type="Proteomes" id="UP000188318"/>
    </source>
</evidence>
<dbReference type="InterPro" id="IPR053157">
    <property type="entry name" value="Sterol_Uptake_Regulator"/>
</dbReference>
<dbReference type="InterPro" id="IPR001138">
    <property type="entry name" value="Zn2Cys6_DnaBD"/>
</dbReference>
<sequence>MTEGKTRKSHHGCFQCKRRSVKCDEKRPQCFKCETRQESCRYATSGPFLWAETFTQKQEPIHSQQQKASTLIPFNMPHLRLLLNWTTSTCHSISRNQADSGVWQNTIPQLALSCPYLMHGIFAISALHLVLSNGCHKTERHGLLETAESHQSEAIKMFTKPAEDQIEPSQHTASFALSSLLIGFAFAFPLSVTTVHQTQFGSLDELMEVFKLIRKMHNFSTPIMDRIQGSELGGLLWVEQSHSNLSESSRLAIKDLRELVSAVYSPSQGDYCIFVDTIDCLEKLLAELDVTGDMVSCSYRWIYEVPAEFIDYIQEYNSLALVILAYYCVVLQRLRTHWWISSWGERVLDVIVKTLSPSWQPSIAWALNAINC</sequence>
<evidence type="ECO:0000256" key="4">
    <source>
        <dbReference type="ARBA" id="ARBA00023242"/>
    </source>
</evidence>
<dbReference type="PANTHER" id="PTHR47784:SF5">
    <property type="entry name" value="STEROL UPTAKE CONTROL PROTEIN 2"/>
    <property type="match status" value="1"/>
</dbReference>
<feature type="domain" description="Zn(2)-C6 fungal-type" evidence="5">
    <location>
        <begin position="12"/>
        <end position="42"/>
    </location>
</feature>
<dbReference type="Pfam" id="PF11951">
    <property type="entry name" value="Fungal_trans_2"/>
    <property type="match status" value="1"/>
</dbReference>
<keyword evidence="4" id="KW-0539">Nucleus</keyword>
<dbReference type="PROSITE" id="PS50048">
    <property type="entry name" value="ZN2_CY6_FUNGAL_2"/>
    <property type="match status" value="1"/>
</dbReference>
<keyword evidence="1" id="KW-0805">Transcription regulation</keyword>
<dbReference type="Gene3D" id="4.10.240.10">
    <property type="entry name" value="Zn(2)-C6 fungal-type DNA-binding domain"/>
    <property type="match status" value="1"/>
</dbReference>
<dbReference type="VEuPathDB" id="FungiDB:ASPCADRAFT_513554"/>
<dbReference type="GO" id="GO:0001228">
    <property type="term" value="F:DNA-binding transcription activator activity, RNA polymerase II-specific"/>
    <property type="evidence" value="ECO:0007669"/>
    <property type="project" value="TreeGrafter"/>
</dbReference>
<evidence type="ECO:0000256" key="2">
    <source>
        <dbReference type="ARBA" id="ARBA00023125"/>
    </source>
</evidence>
<dbReference type="SUPFAM" id="SSF57701">
    <property type="entry name" value="Zn2/Cys6 DNA-binding domain"/>
    <property type="match status" value="1"/>
</dbReference>
<evidence type="ECO:0000259" key="5">
    <source>
        <dbReference type="PROSITE" id="PS50048"/>
    </source>
</evidence>
<dbReference type="STRING" id="602072.A0A1R3RTV9"/>
<name>A0A1R3RTV9_ASPC5</name>
<dbReference type="PANTHER" id="PTHR47784">
    <property type="entry name" value="STEROL UPTAKE CONTROL PROTEIN 2"/>
    <property type="match status" value="1"/>
</dbReference>
<accession>A0A1R3RTV9</accession>
<dbReference type="Pfam" id="PF00172">
    <property type="entry name" value="Zn_clus"/>
    <property type="match status" value="1"/>
</dbReference>
<evidence type="ECO:0000313" key="6">
    <source>
        <dbReference type="EMBL" id="OOF97929.1"/>
    </source>
</evidence>
<dbReference type="Proteomes" id="UP000188318">
    <property type="component" value="Unassembled WGS sequence"/>
</dbReference>
<organism evidence="6 7">
    <name type="scientific">Aspergillus carbonarius (strain ITEM 5010)</name>
    <dbReference type="NCBI Taxonomy" id="602072"/>
    <lineage>
        <taxon>Eukaryota</taxon>
        <taxon>Fungi</taxon>
        <taxon>Dikarya</taxon>
        <taxon>Ascomycota</taxon>
        <taxon>Pezizomycotina</taxon>
        <taxon>Eurotiomycetes</taxon>
        <taxon>Eurotiomycetidae</taxon>
        <taxon>Eurotiales</taxon>
        <taxon>Aspergillaceae</taxon>
        <taxon>Aspergillus</taxon>
        <taxon>Aspergillus subgen. Circumdati</taxon>
    </lineage>
</organism>
<keyword evidence="2" id="KW-0238">DNA-binding</keyword>